<dbReference type="Pfam" id="PF02472">
    <property type="entry name" value="ExbD"/>
    <property type="match status" value="1"/>
</dbReference>
<evidence type="ECO:0000256" key="8">
    <source>
        <dbReference type="SAM" id="Phobius"/>
    </source>
</evidence>
<dbReference type="EMBL" id="JBHSDI010000001">
    <property type="protein sequence ID" value="MFC4257968.1"/>
    <property type="molecule type" value="Genomic_DNA"/>
</dbReference>
<evidence type="ECO:0000256" key="2">
    <source>
        <dbReference type="ARBA" id="ARBA00005811"/>
    </source>
</evidence>
<name>A0ABV8QF21_9GAMM</name>
<evidence type="ECO:0000256" key="4">
    <source>
        <dbReference type="ARBA" id="ARBA00022692"/>
    </source>
</evidence>
<keyword evidence="3" id="KW-1003">Cell membrane</keyword>
<sequence length="175" mass="18916">MKESPRARRLRRHQRRTKNQGKLNLVSLMDIFTILVFFLMVNSSADNQLISDNPEIVLPESTSQQAPDDAPTLIVTGHNVFLNGQLIITRAALDATETAAVPPLTQALKALEVPGRNDAGSLPEGDTGALAGWPVNILADQELPYEVLRKLMASCTEAGYSAISLAVTQKTPEGV</sequence>
<feature type="transmembrane region" description="Helical" evidence="8">
    <location>
        <begin position="21"/>
        <end position="41"/>
    </location>
</feature>
<keyword evidence="10" id="KW-1185">Reference proteome</keyword>
<comment type="caution">
    <text evidence="9">The sequence shown here is derived from an EMBL/GenBank/DDBJ whole genome shotgun (WGS) entry which is preliminary data.</text>
</comment>
<keyword evidence="4 7" id="KW-0812">Transmembrane</keyword>
<accession>A0ABV8QF21</accession>
<keyword evidence="7" id="KW-0653">Protein transport</keyword>
<dbReference type="Proteomes" id="UP001595798">
    <property type="component" value="Unassembled WGS sequence"/>
</dbReference>
<evidence type="ECO:0000313" key="10">
    <source>
        <dbReference type="Proteomes" id="UP001595798"/>
    </source>
</evidence>
<evidence type="ECO:0000256" key="7">
    <source>
        <dbReference type="RuleBase" id="RU003879"/>
    </source>
</evidence>
<keyword evidence="6 8" id="KW-0472">Membrane</keyword>
<proteinExistence type="inferred from homology"/>
<dbReference type="RefSeq" id="WP_379885302.1">
    <property type="nucleotide sequence ID" value="NZ_JBHSDI010000001.1"/>
</dbReference>
<evidence type="ECO:0000256" key="5">
    <source>
        <dbReference type="ARBA" id="ARBA00022989"/>
    </source>
</evidence>
<keyword evidence="5 8" id="KW-1133">Transmembrane helix</keyword>
<evidence type="ECO:0000256" key="3">
    <source>
        <dbReference type="ARBA" id="ARBA00022475"/>
    </source>
</evidence>
<evidence type="ECO:0000256" key="1">
    <source>
        <dbReference type="ARBA" id="ARBA00004162"/>
    </source>
</evidence>
<protein>
    <submittedName>
        <fullName evidence="9">ExbD/TolR family protein</fullName>
    </submittedName>
</protein>
<keyword evidence="7" id="KW-0813">Transport</keyword>
<gene>
    <name evidence="9" type="ORF">ACFOZ5_02855</name>
</gene>
<comment type="similarity">
    <text evidence="2 7">Belongs to the ExbD/TolR family.</text>
</comment>
<comment type="subcellular location">
    <subcellularLocation>
        <location evidence="1">Cell membrane</location>
        <topology evidence="1">Single-pass membrane protein</topology>
    </subcellularLocation>
    <subcellularLocation>
        <location evidence="7">Cell membrane</location>
        <topology evidence="7">Single-pass type II membrane protein</topology>
    </subcellularLocation>
</comment>
<evidence type="ECO:0000256" key="6">
    <source>
        <dbReference type="ARBA" id="ARBA00023136"/>
    </source>
</evidence>
<dbReference type="InterPro" id="IPR003400">
    <property type="entry name" value="ExbD"/>
</dbReference>
<evidence type="ECO:0000313" key="9">
    <source>
        <dbReference type="EMBL" id="MFC4257968.1"/>
    </source>
</evidence>
<reference evidence="10" key="1">
    <citation type="journal article" date="2019" name="Int. J. Syst. Evol. Microbiol.">
        <title>The Global Catalogue of Microorganisms (GCM) 10K type strain sequencing project: providing services to taxonomists for standard genome sequencing and annotation.</title>
        <authorList>
            <consortium name="The Broad Institute Genomics Platform"/>
            <consortium name="The Broad Institute Genome Sequencing Center for Infectious Disease"/>
            <person name="Wu L."/>
            <person name="Ma J."/>
        </authorList>
    </citation>
    <scope>NUCLEOTIDE SEQUENCE [LARGE SCALE GENOMIC DNA]</scope>
    <source>
        <strain evidence="10">CECT 7297</strain>
    </source>
</reference>
<organism evidence="9 10">
    <name type="scientific">Marinobacter lacisalsi</name>
    <dbReference type="NCBI Taxonomy" id="475979"/>
    <lineage>
        <taxon>Bacteria</taxon>
        <taxon>Pseudomonadati</taxon>
        <taxon>Pseudomonadota</taxon>
        <taxon>Gammaproteobacteria</taxon>
        <taxon>Pseudomonadales</taxon>
        <taxon>Marinobacteraceae</taxon>
        <taxon>Marinobacter</taxon>
    </lineage>
</organism>